<organism evidence="2 3">
    <name type="scientific">Vespula vulgaris</name>
    <name type="common">Yellow jacket</name>
    <name type="synonym">Wasp</name>
    <dbReference type="NCBI Taxonomy" id="7454"/>
    <lineage>
        <taxon>Eukaryota</taxon>
        <taxon>Metazoa</taxon>
        <taxon>Ecdysozoa</taxon>
        <taxon>Arthropoda</taxon>
        <taxon>Hexapoda</taxon>
        <taxon>Insecta</taxon>
        <taxon>Pterygota</taxon>
        <taxon>Neoptera</taxon>
        <taxon>Endopterygota</taxon>
        <taxon>Hymenoptera</taxon>
        <taxon>Apocrita</taxon>
        <taxon>Aculeata</taxon>
        <taxon>Vespoidea</taxon>
        <taxon>Vespidae</taxon>
        <taxon>Vespinae</taxon>
        <taxon>Vespula</taxon>
    </lineage>
</organism>
<accession>A0A834JC59</accession>
<evidence type="ECO:0000256" key="1">
    <source>
        <dbReference type="SAM" id="MobiDB-lite"/>
    </source>
</evidence>
<feature type="region of interest" description="Disordered" evidence="1">
    <location>
        <begin position="144"/>
        <end position="169"/>
    </location>
</feature>
<dbReference type="Proteomes" id="UP000614350">
    <property type="component" value="Unassembled WGS sequence"/>
</dbReference>
<dbReference type="AlphaFoldDB" id="A0A834JC59"/>
<name>A0A834JC59_VESVU</name>
<keyword evidence="3" id="KW-1185">Reference proteome</keyword>
<protein>
    <submittedName>
        <fullName evidence="2">Uncharacterized protein</fullName>
    </submittedName>
</protein>
<proteinExistence type="predicted"/>
<gene>
    <name evidence="2" type="ORF">HZH66_011775</name>
</gene>
<sequence length="193" mass="22864">MKGEAEVYDFRKQSMEAERVATESSAVQKDGRRWRENEKILFQTEKNEVLEIQVNPNMNFCLVMKDLGLNENFADFVVKELEESFENKDNSKYVRCWEQYSCTLKQTNKPLAYGNEIVLKHNFMLVLPSSMDRNIPRRKFKDSWNEASKQQQQQQEQQQHQKRPLTEGADRFVGKHPLVTGRACWPLERPFTR</sequence>
<evidence type="ECO:0000313" key="3">
    <source>
        <dbReference type="Proteomes" id="UP000614350"/>
    </source>
</evidence>
<reference evidence="2" key="1">
    <citation type="journal article" date="2020" name="G3 (Bethesda)">
        <title>High-Quality Assemblies for Three Invasive Social Wasps from the &lt;i&gt;Vespula&lt;/i&gt; Genus.</title>
        <authorList>
            <person name="Harrop T.W.R."/>
            <person name="Guhlin J."/>
            <person name="McLaughlin G.M."/>
            <person name="Permina E."/>
            <person name="Stockwell P."/>
            <person name="Gilligan J."/>
            <person name="Le Lec M.F."/>
            <person name="Gruber M.A.M."/>
            <person name="Quinn O."/>
            <person name="Lovegrove M."/>
            <person name="Duncan E.J."/>
            <person name="Remnant E.J."/>
            <person name="Van Eeckhoven J."/>
            <person name="Graham B."/>
            <person name="Knapp R.A."/>
            <person name="Langford K.W."/>
            <person name="Kronenberg Z."/>
            <person name="Press M.O."/>
            <person name="Eacker S.M."/>
            <person name="Wilson-Rankin E.E."/>
            <person name="Purcell J."/>
            <person name="Lester P.J."/>
            <person name="Dearden P.K."/>
        </authorList>
    </citation>
    <scope>NUCLEOTIDE SEQUENCE</scope>
    <source>
        <strain evidence="2">Marl-1</strain>
    </source>
</reference>
<dbReference type="EMBL" id="JACSEA010000014">
    <property type="protein sequence ID" value="KAF7385933.1"/>
    <property type="molecule type" value="Genomic_DNA"/>
</dbReference>
<comment type="caution">
    <text evidence="2">The sequence shown here is derived from an EMBL/GenBank/DDBJ whole genome shotgun (WGS) entry which is preliminary data.</text>
</comment>
<evidence type="ECO:0000313" key="2">
    <source>
        <dbReference type="EMBL" id="KAF7385933.1"/>
    </source>
</evidence>